<dbReference type="Gene3D" id="1.10.287.130">
    <property type="match status" value="1"/>
</dbReference>
<gene>
    <name evidence="20" type="ORF">C6Y56_14515</name>
</gene>
<keyword evidence="4" id="KW-1003">Cell membrane</keyword>
<keyword evidence="11" id="KW-0547">Nucleotide-binding</keyword>
<evidence type="ECO:0000256" key="4">
    <source>
        <dbReference type="ARBA" id="ARBA00022475"/>
    </source>
</evidence>
<evidence type="ECO:0000313" key="21">
    <source>
        <dbReference type="Proteomes" id="UP000501669"/>
    </source>
</evidence>
<keyword evidence="8" id="KW-0812">Transmembrane</keyword>
<dbReference type="InterPro" id="IPR011006">
    <property type="entry name" value="CheY-like_superfamily"/>
</dbReference>
<dbReference type="PROSITE" id="PS50894">
    <property type="entry name" value="HPT"/>
    <property type="match status" value="1"/>
</dbReference>
<dbReference type="InterPro" id="IPR036097">
    <property type="entry name" value="HisK_dim/P_sf"/>
</dbReference>
<dbReference type="PROSITE" id="PS50110">
    <property type="entry name" value="RESPONSE_REGULATORY"/>
    <property type="match status" value="1"/>
</dbReference>
<dbReference type="InterPro" id="IPR001789">
    <property type="entry name" value="Sig_transdc_resp-reg_receiver"/>
</dbReference>
<dbReference type="PRINTS" id="PR00344">
    <property type="entry name" value="BCTRLSENSOR"/>
</dbReference>
<dbReference type="InterPro" id="IPR001638">
    <property type="entry name" value="Solute-binding_3/MltF_N"/>
</dbReference>
<comment type="subcellular location">
    <subcellularLocation>
        <location evidence="2">Cell inner membrane</location>
        <topology evidence="2">Multi-pass membrane protein</topology>
    </subcellularLocation>
</comment>
<dbReference type="PANTHER" id="PTHR43047">
    <property type="entry name" value="TWO-COMPONENT HISTIDINE PROTEIN KINASE"/>
    <property type="match status" value="1"/>
</dbReference>
<organism evidence="20 21">
    <name type="scientific">Pseudomonas fluorescens</name>
    <dbReference type="NCBI Taxonomy" id="294"/>
    <lineage>
        <taxon>Bacteria</taxon>
        <taxon>Pseudomonadati</taxon>
        <taxon>Pseudomonadota</taxon>
        <taxon>Gammaproteobacteria</taxon>
        <taxon>Pseudomonadales</taxon>
        <taxon>Pseudomonadaceae</taxon>
        <taxon>Pseudomonas</taxon>
    </lineage>
</organism>
<evidence type="ECO:0000256" key="2">
    <source>
        <dbReference type="ARBA" id="ARBA00004429"/>
    </source>
</evidence>
<dbReference type="SUPFAM" id="SSF55874">
    <property type="entry name" value="ATPase domain of HSP90 chaperone/DNA topoisomerase II/histidine kinase"/>
    <property type="match status" value="1"/>
</dbReference>
<evidence type="ECO:0000256" key="5">
    <source>
        <dbReference type="ARBA" id="ARBA00022519"/>
    </source>
</evidence>
<dbReference type="Pfam" id="PF01627">
    <property type="entry name" value="Hpt"/>
    <property type="match status" value="1"/>
</dbReference>
<dbReference type="CDD" id="cd17546">
    <property type="entry name" value="REC_hyHK_CKI1_RcsC-like"/>
    <property type="match status" value="1"/>
</dbReference>
<dbReference type="AlphaFoldDB" id="A0A7Z3C566"/>
<evidence type="ECO:0000259" key="17">
    <source>
        <dbReference type="PROSITE" id="PS50109"/>
    </source>
</evidence>
<dbReference type="SMART" id="SM00062">
    <property type="entry name" value="PBPb"/>
    <property type="match status" value="2"/>
</dbReference>
<dbReference type="FunFam" id="3.30.565.10:FF:000010">
    <property type="entry name" value="Sensor histidine kinase RcsC"/>
    <property type="match status" value="1"/>
</dbReference>
<dbReference type="RefSeq" id="WP_169430437.1">
    <property type="nucleotide sequence ID" value="NZ_CP027561.1"/>
</dbReference>
<evidence type="ECO:0000259" key="18">
    <source>
        <dbReference type="PROSITE" id="PS50110"/>
    </source>
</evidence>
<dbReference type="EC" id="2.7.13.3" evidence="3"/>
<dbReference type="CDD" id="cd00082">
    <property type="entry name" value="HisKA"/>
    <property type="match status" value="1"/>
</dbReference>
<dbReference type="SUPFAM" id="SSF53850">
    <property type="entry name" value="Periplasmic binding protein-like II"/>
    <property type="match status" value="2"/>
</dbReference>
<proteinExistence type="predicted"/>
<sequence length="1064" mass="117347">MKICLLTLSFVLFLIFSYGSPSYARDLSPIARQPLDDLKVQLSQRERQWLAQKGLLVVGVFEDPLPPYRIFEENQKFEGLMADYLVALQRELGVAVQLRSFETRAAMYGALRDGTIDMVSNVTRLMAQNQGMSLSSPYVVTELALFSEAGDLHEYSADDGQTQIAVANGKMLELFQSVGGRGQFQHYPSALLAMSSVLTGENQVFLGDTLSTHYLSSQIFSSQLVVNQSAKLSEVDVGFGLKPGNDMLQGILDRALGGLTRCEIIKAQHLWGDTEDCNFSEFRDQLSMAEREWLDRSSDVHLVVSEDLAPYAFFNSRGRFNGIASDVLDIIRRKAGIRFTIHRVSSISEAAAQLGHGATILSVLPESSADSSRFLHTRPLTFAPYLFVERQEDASANLDSQSQVIVAVAKGYADLSMLGSQYPNLVFKQTDTIGEAFKLVRDGDADRVLAPAHVARYYLSYKYENSLRVGGVVNGSGARIVFAAPRDQALFISILNKAMLDITPRKNLQIIGRWRANSATDDRYWEGLRSSFWRSLEVLAGLLLVAGLLIFAQRRRILRKRQDLQQRQLLLDELQIAKESADRASRAKTVFLATMSHEIRTPLNAIIGMLELVLTRKSNIDLNQQSVHIAYESAIGLLALIGDILDISRIESGKLTLTPEPARMKDVLESVGNVFSGLARQKRLNLTLNLDSLAAEQVWMDAVKVKQIVSNLLSNAIKFTELGNVDLSCSVHSVGDSILSFQITVSDTGMGIPPAHLDQVLKPFYLVDGATSDSNSGAGLGLAISQALCQLMQSTLQVQSELGTGTRMSFSLDLNRVVDSAATHEEGKGAARKTEELFTVLIVEDHLPSQYLLVQQISYLGHRPLTANNGLEGLAVWSEHDVDIVITDCNMPEMDGLEMTRALRRMEQGKGIKPCLIIGLTADAQRSVQQACTDAGMDYTLAKPTNLAVLNQMIPKFGNDQSPVPDGTSWTQDIRTRMAEEVCRSNQRESIALREALDSGDTLAIQNIAHKLKGTAYLLNHQVLLERCVEMEELSARAITQELLEAGQTLLESLESISQSLQPH</sequence>
<dbReference type="Gene3D" id="1.20.120.160">
    <property type="entry name" value="HPT domain"/>
    <property type="match status" value="1"/>
</dbReference>
<dbReference type="Pfam" id="PF02518">
    <property type="entry name" value="HATPase_c"/>
    <property type="match status" value="1"/>
</dbReference>
<feature type="domain" description="Histidine kinase" evidence="17">
    <location>
        <begin position="594"/>
        <end position="816"/>
    </location>
</feature>
<evidence type="ECO:0000256" key="13">
    <source>
        <dbReference type="ARBA" id="ARBA00023012"/>
    </source>
</evidence>
<evidence type="ECO:0000256" key="6">
    <source>
        <dbReference type="ARBA" id="ARBA00022553"/>
    </source>
</evidence>
<dbReference type="SUPFAM" id="SSF52172">
    <property type="entry name" value="CheY-like"/>
    <property type="match status" value="1"/>
</dbReference>
<keyword evidence="11" id="KW-0067">ATP-binding</keyword>
<protein>
    <recommendedName>
        <fullName evidence="3">histidine kinase</fullName>
        <ecNumber evidence="3">2.7.13.3</ecNumber>
    </recommendedName>
</protein>
<dbReference type="Pfam" id="PF00072">
    <property type="entry name" value="Response_reg"/>
    <property type="match status" value="1"/>
</dbReference>
<dbReference type="InterPro" id="IPR003661">
    <property type="entry name" value="HisK_dim/P_dom"/>
</dbReference>
<dbReference type="InterPro" id="IPR036890">
    <property type="entry name" value="HATPase_C_sf"/>
</dbReference>
<keyword evidence="5" id="KW-0997">Cell inner membrane</keyword>
<dbReference type="SMART" id="SM00387">
    <property type="entry name" value="HATPase_c"/>
    <property type="match status" value="1"/>
</dbReference>
<dbReference type="InterPro" id="IPR008207">
    <property type="entry name" value="Sig_transdc_His_kin_Hpt_dom"/>
</dbReference>
<evidence type="ECO:0000259" key="19">
    <source>
        <dbReference type="PROSITE" id="PS50894"/>
    </source>
</evidence>
<keyword evidence="9" id="KW-0732">Signal</keyword>
<dbReference type="PROSITE" id="PS50109">
    <property type="entry name" value="HIS_KIN"/>
    <property type="match status" value="1"/>
</dbReference>
<dbReference type="GO" id="GO:0009927">
    <property type="term" value="F:histidine phosphotransfer kinase activity"/>
    <property type="evidence" value="ECO:0007669"/>
    <property type="project" value="TreeGrafter"/>
</dbReference>
<feature type="domain" description="HPt" evidence="19">
    <location>
        <begin position="971"/>
        <end position="1064"/>
    </location>
</feature>
<dbReference type="InterPro" id="IPR003594">
    <property type="entry name" value="HATPase_dom"/>
</dbReference>
<dbReference type="PANTHER" id="PTHR43047:SF72">
    <property type="entry name" value="OSMOSENSING HISTIDINE PROTEIN KINASE SLN1"/>
    <property type="match status" value="1"/>
</dbReference>
<dbReference type="SUPFAM" id="SSF47226">
    <property type="entry name" value="Histidine-containing phosphotransfer domain, HPT domain"/>
    <property type="match status" value="1"/>
</dbReference>
<dbReference type="Gene3D" id="3.30.565.10">
    <property type="entry name" value="Histidine kinase-like ATPase, C-terminal domain"/>
    <property type="match status" value="1"/>
</dbReference>
<evidence type="ECO:0000256" key="11">
    <source>
        <dbReference type="ARBA" id="ARBA00022840"/>
    </source>
</evidence>
<evidence type="ECO:0000313" key="20">
    <source>
        <dbReference type="EMBL" id="QJP95737.1"/>
    </source>
</evidence>
<comment type="catalytic activity">
    <reaction evidence="1">
        <text>ATP + protein L-histidine = ADP + protein N-phospho-L-histidine.</text>
        <dbReference type="EC" id="2.7.13.3"/>
    </reaction>
</comment>
<dbReference type="EMBL" id="CP027561">
    <property type="protein sequence ID" value="QJP95737.1"/>
    <property type="molecule type" value="Genomic_DNA"/>
</dbReference>
<dbReference type="CDD" id="cd16922">
    <property type="entry name" value="HATPase_EvgS-ArcB-TorS-like"/>
    <property type="match status" value="1"/>
</dbReference>
<keyword evidence="7" id="KW-0808">Transferase</keyword>
<evidence type="ECO:0000256" key="15">
    <source>
        <dbReference type="PROSITE-ProRule" id="PRU00110"/>
    </source>
</evidence>
<dbReference type="InterPro" id="IPR004358">
    <property type="entry name" value="Sig_transdc_His_kin-like_C"/>
</dbReference>
<dbReference type="CDD" id="cd13705">
    <property type="entry name" value="PBP2_BvgS_D1"/>
    <property type="match status" value="1"/>
</dbReference>
<keyword evidence="10 20" id="KW-0418">Kinase</keyword>
<dbReference type="Gene3D" id="3.40.190.10">
    <property type="entry name" value="Periplasmic binding protein-like II"/>
    <property type="match status" value="4"/>
</dbReference>
<evidence type="ECO:0000256" key="16">
    <source>
        <dbReference type="PROSITE-ProRule" id="PRU00169"/>
    </source>
</evidence>
<evidence type="ECO:0000256" key="8">
    <source>
        <dbReference type="ARBA" id="ARBA00022692"/>
    </source>
</evidence>
<dbReference type="InterPro" id="IPR036641">
    <property type="entry name" value="HPT_dom_sf"/>
</dbReference>
<keyword evidence="12" id="KW-1133">Transmembrane helix</keyword>
<evidence type="ECO:0000256" key="7">
    <source>
        <dbReference type="ARBA" id="ARBA00022679"/>
    </source>
</evidence>
<dbReference type="SMART" id="SM00388">
    <property type="entry name" value="HisKA"/>
    <property type="match status" value="1"/>
</dbReference>
<keyword evidence="6 16" id="KW-0597">Phosphoprotein</keyword>
<dbReference type="GO" id="GO:0005886">
    <property type="term" value="C:plasma membrane"/>
    <property type="evidence" value="ECO:0007669"/>
    <property type="project" value="UniProtKB-SubCell"/>
</dbReference>
<dbReference type="Gene3D" id="3.40.50.2300">
    <property type="match status" value="1"/>
</dbReference>
<dbReference type="GO" id="GO:0000155">
    <property type="term" value="F:phosphorelay sensor kinase activity"/>
    <property type="evidence" value="ECO:0007669"/>
    <property type="project" value="InterPro"/>
</dbReference>
<dbReference type="Proteomes" id="UP000501669">
    <property type="component" value="Chromosome"/>
</dbReference>
<keyword evidence="14" id="KW-0472">Membrane</keyword>
<dbReference type="SMART" id="SM00448">
    <property type="entry name" value="REC"/>
    <property type="match status" value="1"/>
</dbReference>
<evidence type="ECO:0000256" key="12">
    <source>
        <dbReference type="ARBA" id="ARBA00022989"/>
    </source>
</evidence>
<evidence type="ECO:0000256" key="3">
    <source>
        <dbReference type="ARBA" id="ARBA00012438"/>
    </source>
</evidence>
<evidence type="ECO:0000256" key="14">
    <source>
        <dbReference type="ARBA" id="ARBA00023136"/>
    </source>
</evidence>
<reference evidence="20 21" key="1">
    <citation type="submission" date="2018-03" db="EMBL/GenBank/DDBJ databases">
        <title>Complete genome sequence of Pseudomonas fluorescens sp. G7.</title>
        <authorList>
            <person name="Gao C.-H."/>
            <person name="Li Z."/>
            <person name="Cai P."/>
        </authorList>
    </citation>
    <scope>NUCLEOTIDE SEQUENCE [LARGE SCALE GENOMIC DNA]</scope>
    <source>
        <strain evidence="20 21">G7</strain>
    </source>
</reference>
<feature type="modified residue" description="4-aspartylphosphate" evidence="16">
    <location>
        <position position="888"/>
    </location>
</feature>
<dbReference type="InterPro" id="IPR005467">
    <property type="entry name" value="His_kinase_dom"/>
</dbReference>
<name>A0A7Z3C566_PSEFL</name>
<dbReference type="InterPro" id="IPR049870">
    <property type="entry name" value="BvgS-like_periplasmic1"/>
</dbReference>
<feature type="domain" description="Response regulatory" evidence="18">
    <location>
        <begin position="839"/>
        <end position="958"/>
    </location>
</feature>
<evidence type="ECO:0000256" key="9">
    <source>
        <dbReference type="ARBA" id="ARBA00022729"/>
    </source>
</evidence>
<feature type="modified residue" description="Phosphohistidine" evidence="15">
    <location>
        <position position="1010"/>
    </location>
</feature>
<dbReference type="Pfam" id="PF00497">
    <property type="entry name" value="SBP_bac_3"/>
    <property type="match status" value="1"/>
</dbReference>
<evidence type="ECO:0000256" key="1">
    <source>
        <dbReference type="ARBA" id="ARBA00000085"/>
    </source>
</evidence>
<dbReference type="Pfam" id="PF00512">
    <property type="entry name" value="HisKA"/>
    <property type="match status" value="1"/>
</dbReference>
<evidence type="ECO:0000256" key="10">
    <source>
        <dbReference type="ARBA" id="ARBA00022777"/>
    </source>
</evidence>
<dbReference type="SUPFAM" id="SSF47384">
    <property type="entry name" value="Homodimeric domain of signal transducing histidine kinase"/>
    <property type="match status" value="1"/>
</dbReference>
<accession>A0A7Z3C566</accession>
<keyword evidence="13" id="KW-0902">Two-component regulatory system</keyword>